<dbReference type="Pfam" id="PF00126">
    <property type="entry name" value="HTH_1"/>
    <property type="match status" value="1"/>
</dbReference>
<evidence type="ECO:0000256" key="2">
    <source>
        <dbReference type="ARBA" id="ARBA00023015"/>
    </source>
</evidence>
<sequence>MSRTTLPSRRRRHGVERRQPAGSPENPAFRRPPARRRLRAPSRIGEPSPMHRYDLFTLELFIAVVEEQSIAAAAERAHIAASAISRRISELEAMLGTELLVRHSKGIDLTEAGAALLHHARTIHGSVAVMDAELRDFASGLRGLIRVSANKSAIMESLPMELAGFLALHPLIRIDLEEGISPDIVQRVASNQADLGIFGGNIPAPGLQIVPYRRDELVVVLPPGHVLSGRASIAFADLLDHDFVCLERGSSIETLCRRAAEDLGGEIRVRVRVGSFEGQLRIIENGLGIGIVPRQVFEGQMRQTGLTALALEDPWRMRPLNIGLRDHASLSRPARRLVAYLSQPSPAQPSPNATAACPTGASCGGAPSLRSSPPQAPD</sequence>
<dbReference type="EMBL" id="SRLB01000004">
    <property type="protein sequence ID" value="TGE01095.1"/>
    <property type="molecule type" value="Genomic_DNA"/>
</dbReference>
<dbReference type="SUPFAM" id="SSF53850">
    <property type="entry name" value="Periplasmic binding protein-like II"/>
    <property type="match status" value="1"/>
</dbReference>
<dbReference type="OrthoDB" id="9785974at2"/>
<evidence type="ECO:0000313" key="8">
    <source>
        <dbReference type="Proteomes" id="UP000297535"/>
    </source>
</evidence>
<dbReference type="InterPro" id="IPR036388">
    <property type="entry name" value="WH-like_DNA-bd_sf"/>
</dbReference>
<dbReference type="PROSITE" id="PS50931">
    <property type="entry name" value="HTH_LYSR"/>
    <property type="match status" value="1"/>
</dbReference>
<dbReference type="GO" id="GO:0003677">
    <property type="term" value="F:DNA binding"/>
    <property type="evidence" value="ECO:0007669"/>
    <property type="project" value="UniProtKB-KW"/>
</dbReference>
<dbReference type="GO" id="GO:0005829">
    <property type="term" value="C:cytosol"/>
    <property type="evidence" value="ECO:0007669"/>
    <property type="project" value="TreeGrafter"/>
</dbReference>
<dbReference type="Proteomes" id="UP000297535">
    <property type="component" value="Unassembled WGS sequence"/>
</dbReference>
<dbReference type="Pfam" id="PF03466">
    <property type="entry name" value="LysR_substrate"/>
    <property type="match status" value="1"/>
</dbReference>
<evidence type="ECO:0000256" key="4">
    <source>
        <dbReference type="ARBA" id="ARBA00023163"/>
    </source>
</evidence>
<feature type="compositionally biased region" description="Polar residues" evidence="5">
    <location>
        <begin position="369"/>
        <end position="378"/>
    </location>
</feature>
<organism evidence="7 8">
    <name type="scientific">Methylobacterium nonmethylotrophicum</name>
    <dbReference type="NCBI Taxonomy" id="1141884"/>
    <lineage>
        <taxon>Bacteria</taxon>
        <taxon>Pseudomonadati</taxon>
        <taxon>Pseudomonadota</taxon>
        <taxon>Alphaproteobacteria</taxon>
        <taxon>Hyphomicrobiales</taxon>
        <taxon>Methylobacteriaceae</taxon>
        <taxon>Methylobacterium</taxon>
    </lineage>
</organism>
<dbReference type="PANTHER" id="PTHR30419">
    <property type="entry name" value="HTH-TYPE TRANSCRIPTIONAL REGULATOR YBHD"/>
    <property type="match status" value="1"/>
</dbReference>
<keyword evidence="3" id="KW-0238">DNA-binding</keyword>
<evidence type="ECO:0000259" key="6">
    <source>
        <dbReference type="PROSITE" id="PS50931"/>
    </source>
</evidence>
<feature type="region of interest" description="Disordered" evidence="5">
    <location>
        <begin position="343"/>
        <end position="378"/>
    </location>
</feature>
<dbReference type="AlphaFoldDB" id="A0A4Z0NUC1"/>
<comment type="similarity">
    <text evidence="1">Belongs to the LysR transcriptional regulatory family.</text>
</comment>
<dbReference type="Gene3D" id="3.40.190.290">
    <property type="match status" value="1"/>
</dbReference>
<dbReference type="SUPFAM" id="SSF46785">
    <property type="entry name" value="Winged helix' DNA-binding domain"/>
    <property type="match status" value="1"/>
</dbReference>
<reference evidence="7 8" key="1">
    <citation type="submission" date="2019-04" db="EMBL/GenBank/DDBJ databases">
        <authorList>
            <person name="Feng G."/>
            <person name="Zhu H."/>
        </authorList>
    </citation>
    <scope>NUCLEOTIDE SEQUENCE [LARGE SCALE GENOMIC DNA]</scope>
    <source>
        <strain evidence="7 8">6HR-1</strain>
    </source>
</reference>
<dbReference type="InterPro" id="IPR000847">
    <property type="entry name" value="LysR_HTH_N"/>
</dbReference>
<feature type="compositionally biased region" description="Low complexity" evidence="5">
    <location>
        <begin position="343"/>
        <end position="356"/>
    </location>
</feature>
<dbReference type="GO" id="GO:0003700">
    <property type="term" value="F:DNA-binding transcription factor activity"/>
    <property type="evidence" value="ECO:0007669"/>
    <property type="project" value="InterPro"/>
</dbReference>
<comment type="caution">
    <text evidence="7">The sequence shown here is derived from an EMBL/GenBank/DDBJ whole genome shotgun (WGS) entry which is preliminary data.</text>
</comment>
<dbReference type="CDD" id="cd08421">
    <property type="entry name" value="PBP2_LTTR_like_1"/>
    <property type="match status" value="1"/>
</dbReference>
<keyword evidence="8" id="KW-1185">Reference proteome</keyword>
<evidence type="ECO:0000313" key="7">
    <source>
        <dbReference type="EMBL" id="TGE01095.1"/>
    </source>
</evidence>
<dbReference type="InterPro" id="IPR050950">
    <property type="entry name" value="HTH-type_LysR_regulators"/>
</dbReference>
<feature type="region of interest" description="Disordered" evidence="5">
    <location>
        <begin position="1"/>
        <end position="45"/>
    </location>
</feature>
<keyword evidence="4" id="KW-0804">Transcription</keyword>
<name>A0A4Z0NUC1_9HYPH</name>
<dbReference type="FunFam" id="1.10.10.10:FF:000001">
    <property type="entry name" value="LysR family transcriptional regulator"/>
    <property type="match status" value="1"/>
</dbReference>
<dbReference type="PANTHER" id="PTHR30419:SF2">
    <property type="entry name" value="LYSR FAMILY TRANSCRIPTIONAL REGULATOR"/>
    <property type="match status" value="1"/>
</dbReference>
<protein>
    <submittedName>
        <fullName evidence="7">LysR family transcriptional regulator</fullName>
    </submittedName>
</protein>
<keyword evidence="2" id="KW-0805">Transcription regulation</keyword>
<proteinExistence type="inferred from homology"/>
<evidence type="ECO:0000256" key="3">
    <source>
        <dbReference type="ARBA" id="ARBA00023125"/>
    </source>
</evidence>
<dbReference type="InterPro" id="IPR036390">
    <property type="entry name" value="WH_DNA-bd_sf"/>
</dbReference>
<gene>
    <name evidence="7" type="ORF">EU555_05690</name>
</gene>
<evidence type="ECO:0000256" key="5">
    <source>
        <dbReference type="SAM" id="MobiDB-lite"/>
    </source>
</evidence>
<accession>A0A4Z0NUC1</accession>
<feature type="domain" description="HTH lysR-type" evidence="6">
    <location>
        <begin position="58"/>
        <end position="110"/>
    </location>
</feature>
<evidence type="ECO:0000256" key="1">
    <source>
        <dbReference type="ARBA" id="ARBA00009437"/>
    </source>
</evidence>
<dbReference type="Gene3D" id="1.10.10.10">
    <property type="entry name" value="Winged helix-like DNA-binding domain superfamily/Winged helix DNA-binding domain"/>
    <property type="match status" value="1"/>
</dbReference>
<dbReference type="InterPro" id="IPR005119">
    <property type="entry name" value="LysR_subst-bd"/>
</dbReference>